<proteinExistence type="predicted"/>
<accession>A0A0L7LHF4</accession>
<gene>
    <name evidence="4" type="ORF">OBRU01_08594</name>
</gene>
<evidence type="ECO:0000313" key="5">
    <source>
        <dbReference type="Proteomes" id="UP000037510"/>
    </source>
</evidence>
<organism evidence="4 5">
    <name type="scientific">Operophtera brumata</name>
    <name type="common">Winter moth</name>
    <name type="synonym">Phalaena brumata</name>
    <dbReference type="NCBI Taxonomy" id="104452"/>
    <lineage>
        <taxon>Eukaryota</taxon>
        <taxon>Metazoa</taxon>
        <taxon>Ecdysozoa</taxon>
        <taxon>Arthropoda</taxon>
        <taxon>Hexapoda</taxon>
        <taxon>Insecta</taxon>
        <taxon>Pterygota</taxon>
        <taxon>Neoptera</taxon>
        <taxon>Endopterygota</taxon>
        <taxon>Lepidoptera</taxon>
        <taxon>Glossata</taxon>
        <taxon>Ditrysia</taxon>
        <taxon>Geometroidea</taxon>
        <taxon>Geometridae</taxon>
        <taxon>Larentiinae</taxon>
        <taxon>Operophtera</taxon>
    </lineage>
</organism>
<dbReference type="Pfam" id="PF21539">
    <property type="entry name" value="Med15_C"/>
    <property type="match status" value="1"/>
</dbReference>
<evidence type="ECO:0000256" key="1">
    <source>
        <dbReference type="SAM" id="MobiDB-lite"/>
    </source>
</evidence>
<feature type="domain" description="ARC105/Med15 mediator subunit central" evidence="2">
    <location>
        <begin position="1"/>
        <end position="32"/>
    </location>
</feature>
<dbReference type="InterPro" id="IPR048385">
    <property type="entry name" value="Med15_central"/>
</dbReference>
<dbReference type="STRING" id="104452.A0A0L7LHF4"/>
<dbReference type="AlphaFoldDB" id="A0A0L7LHF4"/>
<feature type="domain" description="ARC105/Med15 mediator subunit C-terminal" evidence="3">
    <location>
        <begin position="57"/>
        <end position="129"/>
    </location>
</feature>
<dbReference type="InterPro" id="IPR048386">
    <property type="entry name" value="Med15_C"/>
</dbReference>
<comment type="caution">
    <text evidence="4">The sequence shown here is derived from an EMBL/GenBank/DDBJ whole genome shotgun (WGS) entry which is preliminary data.</text>
</comment>
<dbReference type="EMBL" id="JTDY01001103">
    <property type="protein sequence ID" value="KOB74877.1"/>
    <property type="molecule type" value="Genomic_DNA"/>
</dbReference>
<name>A0A0L7LHF4_OPEBR</name>
<evidence type="ECO:0000313" key="4">
    <source>
        <dbReference type="EMBL" id="KOB74877.1"/>
    </source>
</evidence>
<evidence type="ECO:0000259" key="2">
    <source>
        <dbReference type="Pfam" id="PF21538"/>
    </source>
</evidence>
<dbReference type="Pfam" id="PF21538">
    <property type="entry name" value="Med15_M"/>
    <property type="match status" value="1"/>
</dbReference>
<reference evidence="4 5" key="1">
    <citation type="journal article" date="2015" name="Genome Biol. Evol.">
        <title>The genome of winter moth (Operophtera brumata) provides a genomic perspective on sexual dimorphism and phenology.</title>
        <authorList>
            <person name="Derks M.F."/>
            <person name="Smit S."/>
            <person name="Salis L."/>
            <person name="Schijlen E."/>
            <person name="Bossers A."/>
            <person name="Mateman C."/>
            <person name="Pijl A.S."/>
            <person name="de Ridder D."/>
            <person name="Groenen M.A."/>
            <person name="Visser M.E."/>
            <person name="Megens H.J."/>
        </authorList>
    </citation>
    <scope>NUCLEOTIDE SEQUENCE [LARGE SCALE GENOMIC DNA]</scope>
    <source>
        <strain evidence="4">WM2013NL</strain>
        <tissue evidence="4">Head and thorax</tissue>
    </source>
</reference>
<dbReference type="Proteomes" id="UP000037510">
    <property type="component" value="Unassembled WGS sequence"/>
</dbReference>
<sequence length="132" mass="14172">MKNLLDILSNPSKRMPLETLIKCEVVLEKLDFKRSEGVGVGLPGPGKESTAATEDSQVSLEPMQLSGGKGAISLIAQLDDARLPCVPSVHVVVPRDYPAAPPARPRPKHAPSSPFLHTVLAAMDARCARLYH</sequence>
<feature type="region of interest" description="Disordered" evidence="1">
    <location>
        <begin position="37"/>
        <end position="58"/>
    </location>
</feature>
<protein>
    <submittedName>
        <fullName evidence="4">Mediator of RNA polymerase II transcription subunit 15</fullName>
    </submittedName>
</protein>
<keyword evidence="5" id="KW-1185">Reference proteome</keyword>
<evidence type="ECO:0000259" key="3">
    <source>
        <dbReference type="Pfam" id="PF21539"/>
    </source>
</evidence>